<evidence type="ECO:0000313" key="6">
    <source>
        <dbReference type="EMBL" id="CAB4222865.1"/>
    </source>
</evidence>
<dbReference type="EMBL" id="LR796860">
    <property type="protein sequence ID" value="CAB4171046.1"/>
    <property type="molecule type" value="Genomic_DNA"/>
</dbReference>
<evidence type="ECO:0000313" key="7">
    <source>
        <dbReference type="EMBL" id="CAB5227852.1"/>
    </source>
</evidence>
<dbReference type="EMBL" id="LR797021">
    <property type="protein sequence ID" value="CAB4182263.1"/>
    <property type="molecule type" value="Genomic_DNA"/>
</dbReference>
<dbReference type="EMBL" id="LR797157">
    <property type="protein sequence ID" value="CAB4190821.1"/>
    <property type="molecule type" value="Genomic_DNA"/>
</dbReference>
<dbReference type="EMBL" id="LR797518">
    <property type="protein sequence ID" value="CAB4222865.1"/>
    <property type="molecule type" value="Genomic_DNA"/>
</dbReference>
<evidence type="ECO:0000313" key="4">
    <source>
        <dbReference type="EMBL" id="CAB4190821.1"/>
    </source>
</evidence>
<dbReference type="EMBL" id="LR798378">
    <property type="protein sequence ID" value="CAB5227852.1"/>
    <property type="molecule type" value="Genomic_DNA"/>
</dbReference>
<protein>
    <submittedName>
        <fullName evidence="4">Uncharacterized protein</fullName>
    </submittedName>
</protein>
<evidence type="ECO:0000313" key="2">
    <source>
        <dbReference type="EMBL" id="CAB4177065.1"/>
    </source>
</evidence>
<evidence type="ECO:0000313" key="5">
    <source>
        <dbReference type="EMBL" id="CAB4211170.1"/>
    </source>
</evidence>
<sequence>MKIEISDETVDNLFRDILVRDYGWMMDECKQMQKRKDEGNLPPYSEFDLENNKVFIEGFETLLKYYLPFTEANELIKEMRA</sequence>
<accession>A0A6J5RBD9</accession>
<evidence type="ECO:0000313" key="1">
    <source>
        <dbReference type="EMBL" id="CAB4171046.1"/>
    </source>
</evidence>
<organism evidence="4">
    <name type="scientific">uncultured Caudovirales phage</name>
    <dbReference type="NCBI Taxonomy" id="2100421"/>
    <lineage>
        <taxon>Viruses</taxon>
        <taxon>Duplodnaviria</taxon>
        <taxon>Heunggongvirae</taxon>
        <taxon>Uroviricota</taxon>
        <taxon>Caudoviricetes</taxon>
        <taxon>Peduoviridae</taxon>
        <taxon>Maltschvirus</taxon>
        <taxon>Maltschvirus maltsch</taxon>
    </lineage>
</organism>
<dbReference type="EMBL" id="LR797369">
    <property type="protein sequence ID" value="CAB4211170.1"/>
    <property type="molecule type" value="Genomic_DNA"/>
</dbReference>
<evidence type="ECO:0000313" key="3">
    <source>
        <dbReference type="EMBL" id="CAB4182263.1"/>
    </source>
</evidence>
<dbReference type="EMBL" id="LR796945">
    <property type="protein sequence ID" value="CAB4177065.1"/>
    <property type="molecule type" value="Genomic_DNA"/>
</dbReference>
<reference evidence="4" key="1">
    <citation type="submission" date="2020-05" db="EMBL/GenBank/DDBJ databases">
        <authorList>
            <person name="Chiriac C."/>
            <person name="Salcher M."/>
            <person name="Ghai R."/>
            <person name="Kavagutti S V."/>
        </authorList>
    </citation>
    <scope>NUCLEOTIDE SEQUENCE</scope>
</reference>
<name>A0A6J5RBD9_9CAUD</name>
<proteinExistence type="predicted"/>
<gene>
    <name evidence="3" type="ORF">UFOVP1065_192</name>
    <name evidence="4" type="ORF">UFOVP1198_161</name>
    <name evidence="5" type="ORF">UFOVP1418_153</name>
    <name evidence="7" type="ORF">UFOVP1524_230</name>
    <name evidence="6" type="ORF">UFOVP1651_230</name>
    <name evidence="1" type="ORF">UFOVP908_208</name>
    <name evidence="2" type="ORF">UFOVP990_161</name>
</gene>